<feature type="region of interest" description="Disordered" evidence="1">
    <location>
        <begin position="43"/>
        <end position="81"/>
    </location>
</feature>
<sequence length="81" mass="8745">MTGRVVLKGRAVIPAEVEGEVVVSRAGLNWLATYQKAIISRSKRAVGGDRNNPDVYNVDLTGQDPRDPPGHRLDHRGGGAR</sequence>
<name>A0A7C3WT44_THEPE</name>
<feature type="compositionally biased region" description="Basic and acidic residues" evidence="1">
    <location>
        <begin position="64"/>
        <end position="81"/>
    </location>
</feature>
<reference evidence="2" key="1">
    <citation type="journal article" date="2020" name="mSystems">
        <title>Genome- and Community-Level Interaction Insights into Carbon Utilization and Element Cycling Functions of Hydrothermarchaeota in Hydrothermal Sediment.</title>
        <authorList>
            <person name="Zhou Z."/>
            <person name="Liu Y."/>
            <person name="Xu W."/>
            <person name="Pan J."/>
            <person name="Luo Z.H."/>
            <person name="Li M."/>
        </authorList>
    </citation>
    <scope>NUCLEOTIDE SEQUENCE [LARGE SCALE GENOMIC DNA]</scope>
    <source>
        <strain evidence="2">SpSt-8</strain>
    </source>
</reference>
<comment type="caution">
    <text evidence="2">The sequence shown here is derived from an EMBL/GenBank/DDBJ whole genome shotgun (WGS) entry which is preliminary data.</text>
</comment>
<dbReference type="AlphaFoldDB" id="A0A7C3WT44"/>
<evidence type="ECO:0000313" key="2">
    <source>
        <dbReference type="EMBL" id="HGB25004.1"/>
    </source>
</evidence>
<dbReference type="EMBL" id="DTIB01000068">
    <property type="protein sequence ID" value="HGB25004.1"/>
    <property type="molecule type" value="Genomic_DNA"/>
</dbReference>
<gene>
    <name evidence="2" type="ORF">ENV88_02975</name>
</gene>
<protein>
    <submittedName>
        <fullName evidence="2">Uncharacterized protein</fullName>
    </submittedName>
</protein>
<accession>A0A7C3WT44</accession>
<evidence type="ECO:0000256" key="1">
    <source>
        <dbReference type="SAM" id="MobiDB-lite"/>
    </source>
</evidence>
<organism evidence="2">
    <name type="scientific">Thermofilum pendens</name>
    <dbReference type="NCBI Taxonomy" id="2269"/>
    <lineage>
        <taxon>Archaea</taxon>
        <taxon>Thermoproteota</taxon>
        <taxon>Thermoprotei</taxon>
        <taxon>Thermofilales</taxon>
        <taxon>Thermofilaceae</taxon>
        <taxon>Thermofilum</taxon>
    </lineage>
</organism>
<proteinExistence type="predicted"/>